<evidence type="ECO:0000256" key="5">
    <source>
        <dbReference type="SAM" id="MobiDB-lite"/>
    </source>
</evidence>
<dbReference type="AlphaFoldDB" id="B0WR45"/>
<keyword evidence="9" id="KW-1185">Reference proteome</keyword>
<dbReference type="KEGG" id="cqu:CpipJ_CPIJ009520"/>
<dbReference type="InterPro" id="IPR002350">
    <property type="entry name" value="Kazal_dom"/>
</dbReference>
<name>B0WR45_CULQU</name>
<evidence type="ECO:0000256" key="2">
    <source>
        <dbReference type="ARBA" id="ARBA00022737"/>
    </source>
</evidence>
<evidence type="ECO:0000256" key="3">
    <source>
        <dbReference type="ARBA" id="ARBA00023157"/>
    </source>
</evidence>
<reference evidence="8" key="2">
    <citation type="submission" date="2021-02" db="UniProtKB">
        <authorList>
            <consortium name="EnsemblMetazoa"/>
        </authorList>
    </citation>
    <scope>IDENTIFICATION</scope>
    <source>
        <strain evidence="8">JHB</strain>
    </source>
</reference>
<dbReference type="InParanoid" id="B0WR45"/>
<dbReference type="Gene3D" id="3.90.290.10">
    <property type="entry name" value="TGF-beta binding (TB) domain"/>
    <property type="match status" value="1"/>
</dbReference>
<feature type="region of interest" description="Disordered" evidence="5">
    <location>
        <begin position="144"/>
        <end position="209"/>
    </location>
</feature>
<dbReference type="CDD" id="cd00104">
    <property type="entry name" value="KAZAL_FS"/>
    <property type="match status" value="3"/>
</dbReference>
<dbReference type="InterPro" id="IPR003645">
    <property type="entry name" value="Fol_N"/>
</dbReference>
<dbReference type="Proteomes" id="UP000002320">
    <property type="component" value="Unassembled WGS sequence"/>
</dbReference>
<evidence type="ECO:0000256" key="4">
    <source>
        <dbReference type="ARBA" id="ARBA00023180"/>
    </source>
</evidence>
<feature type="compositionally biased region" description="Polar residues" evidence="5">
    <location>
        <begin position="174"/>
        <end position="185"/>
    </location>
</feature>
<dbReference type="PANTHER" id="PTHR13866">
    <property type="entry name" value="SPARC OSTEONECTIN"/>
    <property type="match status" value="1"/>
</dbReference>
<dbReference type="PANTHER" id="PTHR13866:SF29">
    <property type="entry name" value="FOLLISTATIN"/>
    <property type="match status" value="1"/>
</dbReference>
<feature type="domain" description="Kazal-like" evidence="6">
    <location>
        <begin position="443"/>
        <end position="497"/>
    </location>
</feature>
<feature type="domain" description="Kazal-like" evidence="6">
    <location>
        <begin position="301"/>
        <end position="340"/>
    </location>
</feature>
<keyword evidence="1" id="KW-0732">Signal</keyword>
<dbReference type="InterPro" id="IPR036773">
    <property type="entry name" value="TB_dom_sf"/>
</dbReference>
<reference evidence="7" key="1">
    <citation type="submission" date="2007-03" db="EMBL/GenBank/DDBJ databases">
        <title>Annotation of Culex pipiens quinquefasciatus.</title>
        <authorList>
            <consortium name="The Broad Institute Genome Sequencing Platform"/>
            <person name="Atkinson P.W."/>
            <person name="Hemingway J."/>
            <person name="Christensen B.M."/>
            <person name="Higgs S."/>
            <person name="Kodira C."/>
            <person name="Hannick L."/>
            <person name="Megy K."/>
            <person name="O'Leary S."/>
            <person name="Pearson M."/>
            <person name="Haas B.J."/>
            <person name="Mauceli E."/>
            <person name="Wortman J.R."/>
            <person name="Lee N.H."/>
            <person name="Guigo R."/>
            <person name="Stanke M."/>
            <person name="Alvarado L."/>
            <person name="Amedeo P."/>
            <person name="Antoine C.H."/>
            <person name="Arensburger P."/>
            <person name="Bidwell S.L."/>
            <person name="Crawford M."/>
            <person name="Camaro F."/>
            <person name="Devon K."/>
            <person name="Engels R."/>
            <person name="Hammond M."/>
            <person name="Howarth C."/>
            <person name="Koehrsen M."/>
            <person name="Lawson D."/>
            <person name="Montgomery P."/>
            <person name="Nene V."/>
            <person name="Nusbaum C."/>
            <person name="Puiu D."/>
            <person name="Romero-Severson J."/>
            <person name="Severson D.W."/>
            <person name="Shumway M."/>
            <person name="Sisk P."/>
            <person name="Stolte C."/>
            <person name="Zeng Q."/>
            <person name="Eisenstadt E."/>
            <person name="Fraser-Liggett C."/>
            <person name="Strausberg R."/>
            <person name="Galagan J."/>
            <person name="Birren B."/>
            <person name="Collins F.H."/>
        </authorList>
    </citation>
    <scope>NUCLEOTIDE SEQUENCE [LARGE SCALE GENOMIC DNA]</scope>
    <source>
        <strain evidence="7">JHB</strain>
    </source>
</reference>
<keyword evidence="3" id="KW-1015">Disulfide bond</keyword>
<dbReference type="EMBL" id="DS232050">
    <property type="protein sequence ID" value="EDS33148.1"/>
    <property type="molecule type" value="Genomic_DNA"/>
</dbReference>
<keyword evidence="4" id="KW-0325">Glycoprotein</keyword>
<gene>
    <name evidence="8" type="primary">6042011</name>
    <name evidence="7" type="ORF">CpipJ_CPIJ009520</name>
</gene>
<evidence type="ECO:0000259" key="6">
    <source>
        <dbReference type="PROSITE" id="PS51465"/>
    </source>
</evidence>
<keyword evidence="2" id="KW-0677">Repeat</keyword>
<dbReference type="InterPro" id="IPR036058">
    <property type="entry name" value="Kazal_dom_sf"/>
</dbReference>
<dbReference type="GO" id="GO:0005615">
    <property type="term" value="C:extracellular space"/>
    <property type="evidence" value="ECO:0007669"/>
    <property type="project" value="TreeGrafter"/>
</dbReference>
<dbReference type="GO" id="GO:0050840">
    <property type="term" value="F:extracellular matrix binding"/>
    <property type="evidence" value="ECO:0007669"/>
    <property type="project" value="TreeGrafter"/>
</dbReference>
<dbReference type="PROSITE" id="PS51465">
    <property type="entry name" value="KAZAL_2"/>
    <property type="match status" value="3"/>
</dbReference>
<dbReference type="Pfam" id="PF07648">
    <property type="entry name" value="Kazal_2"/>
    <property type="match status" value="3"/>
</dbReference>
<dbReference type="VEuPathDB" id="VectorBase:CQUJHB001803"/>
<feature type="compositionally biased region" description="Low complexity" evidence="5">
    <location>
        <begin position="186"/>
        <end position="205"/>
    </location>
</feature>
<dbReference type="OrthoDB" id="192611at2759"/>
<dbReference type="eggNOG" id="KOG3649">
    <property type="taxonomic scope" value="Eukaryota"/>
</dbReference>
<dbReference type="HOGENOM" id="CLU_018211_0_0_1"/>
<dbReference type="Pfam" id="PF21333">
    <property type="entry name" value="FST_N"/>
    <property type="match status" value="1"/>
</dbReference>
<dbReference type="STRING" id="7176.B0WR45"/>
<evidence type="ECO:0000256" key="1">
    <source>
        <dbReference type="ARBA" id="ARBA00022729"/>
    </source>
</evidence>
<dbReference type="Gene3D" id="3.30.60.30">
    <property type="match status" value="3"/>
</dbReference>
<feature type="domain" description="Kazal-like" evidence="6">
    <location>
        <begin position="365"/>
        <end position="419"/>
    </location>
</feature>
<protein>
    <recommendedName>
        <fullName evidence="6">Kazal-like domain-containing protein</fullName>
    </recommendedName>
</protein>
<organism>
    <name type="scientific">Culex quinquefasciatus</name>
    <name type="common">Southern house mosquito</name>
    <name type="synonym">Culex pungens</name>
    <dbReference type="NCBI Taxonomy" id="7176"/>
    <lineage>
        <taxon>Eukaryota</taxon>
        <taxon>Metazoa</taxon>
        <taxon>Ecdysozoa</taxon>
        <taxon>Arthropoda</taxon>
        <taxon>Hexapoda</taxon>
        <taxon>Insecta</taxon>
        <taxon>Pterygota</taxon>
        <taxon>Neoptera</taxon>
        <taxon>Endopterygota</taxon>
        <taxon>Diptera</taxon>
        <taxon>Nematocera</taxon>
        <taxon>Culicoidea</taxon>
        <taxon>Culicidae</taxon>
        <taxon>Culicinae</taxon>
        <taxon>Culicini</taxon>
        <taxon>Culex</taxon>
        <taxon>Culex</taxon>
    </lineage>
</organism>
<sequence>MVRNVQSFANHCLSAGTCWLRRMESTGKCNKLFARNVTRDSCCHAGAGLGFSERDITDVQIFFVNAFNDAMDCGSCIDSCDRAKCGPNKRCVMKKGRPKCICAPNCKAPKQMKHHHPQHQQHFPDQKIKVINLSESQRNRGQYFTPSIQLAGGSRSSNSNNKRSIRLLDEDPTRSASRTVKTSLIDSSSSRSSTPRPTDRTVPTTASANVRHRNRKTAVNRTLAAVTEVHRGTHSRDFGRPRLLRLTKENGTKPAGSRVPREPQYREDMFYVGAVPQVRRSRMRGVEPDFGNEIVPHTGFYNPVCGTDGKTYKTECQLKKRACRQESTTLAVAYKGHCQSDILPLRPVPGREALRRGPDATPHCVTCARDCPAVDPWVSPKSLICGTDGVTYRSVCELKRKACLTGRAIPVAYRGRCIASCRFVQCPDGKHCVEDQNATPHCVTCVRDCPAVDPWVSPKSLICGTDGVTYRSVCELKRKACLTGRAIPVAYRGRCID</sequence>
<dbReference type="FunCoup" id="B0WR45">
    <property type="interactions" value="8"/>
</dbReference>
<dbReference type="EnsemblMetazoa" id="CPIJ009520-RA">
    <property type="protein sequence ID" value="CPIJ009520-PA"/>
    <property type="gene ID" value="CPIJ009520"/>
</dbReference>
<dbReference type="GO" id="GO:0005518">
    <property type="term" value="F:collagen binding"/>
    <property type="evidence" value="ECO:0007669"/>
    <property type="project" value="TreeGrafter"/>
</dbReference>
<accession>B0WR45</accession>
<dbReference type="SUPFAM" id="SSF100895">
    <property type="entry name" value="Kazal-type serine protease inhibitors"/>
    <property type="match status" value="3"/>
</dbReference>
<evidence type="ECO:0000313" key="8">
    <source>
        <dbReference type="EnsemblMetazoa" id="CPIJ009520-PA"/>
    </source>
</evidence>
<evidence type="ECO:0000313" key="7">
    <source>
        <dbReference type="EMBL" id="EDS33148.1"/>
    </source>
</evidence>
<dbReference type="SMART" id="SM00280">
    <property type="entry name" value="KAZAL"/>
    <property type="match status" value="3"/>
</dbReference>
<dbReference type="OMA" id="CSGVQCL"/>
<dbReference type="SMART" id="SM00274">
    <property type="entry name" value="FOLN"/>
    <property type="match status" value="2"/>
</dbReference>
<dbReference type="GO" id="GO:0005509">
    <property type="term" value="F:calcium ion binding"/>
    <property type="evidence" value="ECO:0007669"/>
    <property type="project" value="TreeGrafter"/>
</dbReference>
<evidence type="ECO:0000313" key="9">
    <source>
        <dbReference type="Proteomes" id="UP000002320"/>
    </source>
</evidence>
<dbReference type="VEuPathDB" id="VectorBase:CPIJ009520"/>
<proteinExistence type="predicted"/>